<organism evidence="11 12">
    <name type="scientific">Flavobacterium noncentrifugens</name>
    <dbReference type="NCBI Taxonomy" id="1128970"/>
    <lineage>
        <taxon>Bacteria</taxon>
        <taxon>Pseudomonadati</taxon>
        <taxon>Bacteroidota</taxon>
        <taxon>Flavobacteriia</taxon>
        <taxon>Flavobacteriales</taxon>
        <taxon>Flavobacteriaceae</taxon>
        <taxon>Flavobacterium</taxon>
    </lineage>
</organism>
<keyword evidence="8" id="KW-0868">Chloride</keyword>
<keyword evidence="9" id="KW-0407">Ion channel</keyword>
<dbReference type="PRINTS" id="PR00762">
    <property type="entry name" value="CLCHANNEL"/>
</dbReference>
<proteinExistence type="predicted"/>
<dbReference type="EMBL" id="FNEZ01000002">
    <property type="protein sequence ID" value="SDJ68158.1"/>
    <property type="molecule type" value="Genomic_DNA"/>
</dbReference>
<dbReference type="CDD" id="cd00400">
    <property type="entry name" value="Voltage_gated_ClC"/>
    <property type="match status" value="1"/>
</dbReference>
<feature type="transmembrane region" description="Helical" evidence="10">
    <location>
        <begin position="87"/>
        <end position="107"/>
    </location>
</feature>
<feature type="transmembrane region" description="Helical" evidence="10">
    <location>
        <begin position="256"/>
        <end position="278"/>
    </location>
</feature>
<evidence type="ECO:0000256" key="4">
    <source>
        <dbReference type="ARBA" id="ARBA00022989"/>
    </source>
</evidence>
<dbReference type="Proteomes" id="UP000199580">
    <property type="component" value="Unassembled WGS sequence"/>
</dbReference>
<dbReference type="AlphaFoldDB" id="A0A1G8VPX7"/>
<evidence type="ECO:0000256" key="8">
    <source>
        <dbReference type="ARBA" id="ARBA00023214"/>
    </source>
</evidence>
<feature type="transmembrane region" description="Helical" evidence="10">
    <location>
        <begin position="217"/>
        <end position="235"/>
    </location>
</feature>
<dbReference type="GO" id="GO:0034707">
    <property type="term" value="C:chloride channel complex"/>
    <property type="evidence" value="ECO:0007669"/>
    <property type="project" value="UniProtKB-KW"/>
</dbReference>
<dbReference type="PANTHER" id="PTHR43427:SF6">
    <property type="entry name" value="CHLORIDE CHANNEL PROTEIN CLC-E"/>
    <property type="match status" value="1"/>
</dbReference>
<dbReference type="PANTHER" id="PTHR43427">
    <property type="entry name" value="CHLORIDE CHANNEL PROTEIN CLC-E"/>
    <property type="match status" value="1"/>
</dbReference>
<reference evidence="11 12" key="1">
    <citation type="submission" date="2016-10" db="EMBL/GenBank/DDBJ databases">
        <authorList>
            <person name="de Groot N.N."/>
        </authorList>
    </citation>
    <scope>NUCLEOTIDE SEQUENCE [LARGE SCALE GENOMIC DNA]</scope>
    <source>
        <strain evidence="11 12">CGMCC 1.10076</strain>
    </source>
</reference>
<accession>A0A1G8VPX7</accession>
<keyword evidence="2" id="KW-0813">Transport</keyword>
<evidence type="ECO:0000313" key="11">
    <source>
        <dbReference type="EMBL" id="SDJ68158.1"/>
    </source>
</evidence>
<feature type="transmembrane region" description="Helical" evidence="10">
    <location>
        <begin position="6"/>
        <end position="25"/>
    </location>
</feature>
<evidence type="ECO:0000256" key="1">
    <source>
        <dbReference type="ARBA" id="ARBA00004141"/>
    </source>
</evidence>
<feature type="transmembrane region" description="Helical" evidence="10">
    <location>
        <begin position="385"/>
        <end position="404"/>
    </location>
</feature>
<evidence type="ECO:0000256" key="3">
    <source>
        <dbReference type="ARBA" id="ARBA00022692"/>
    </source>
</evidence>
<dbReference type="Pfam" id="PF00654">
    <property type="entry name" value="Voltage_CLC"/>
    <property type="match status" value="1"/>
</dbReference>
<feature type="transmembrane region" description="Helical" evidence="10">
    <location>
        <begin position="290"/>
        <end position="306"/>
    </location>
</feature>
<protein>
    <submittedName>
        <fullName evidence="11">Chloride channel protein, CIC family</fullName>
    </submittedName>
</protein>
<evidence type="ECO:0000256" key="6">
    <source>
        <dbReference type="ARBA" id="ARBA00023136"/>
    </source>
</evidence>
<keyword evidence="5" id="KW-0406">Ion transport</keyword>
<dbReference type="Gene3D" id="1.10.3080.10">
    <property type="entry name" value="Clc chloride channel"/>
    <property type="match status" value="1"/>
</dbReference>
<dbReference type="SUPFAM" id="SSF81340">
    <property type="entry name" value="Clc chloride channel"/>
    <property type="match status" value="1"/>
</dbReference>
<sequence length="455" mass="50355">MQNAFFILVLTLYAETFQDALLTFVKHTFFMKTIAAIRKNYNFIIFQKLIVGSVLIGFLAAFLGMSLKKITEHYESVFFNQASENKFLFVVFPAIGLFVIYFLRQYLFKKKENKGIKEIFESTNSKTKNLPVYKITSHFFNGFLTVIFGGSTGIEVSTVVASATIGSVAQQKENVFRKYKSELICAGVSAGITALFCSPLAGILFAYEVIYKKVSRVFLFTNGIAILVAFGVVTISKEAPLFAIDIATWHFRAIPYFILLGILAGMHSVYLTKCVLFFKSNFFKSKTQMTRIAFGAAIISMLLLILPQLYGDGYHAIHQVIENPNLVLTLTLALTFMSLIFIKPIITSATLASGGDGGVFAPSLFIGAFLGLLTALVLNTFFDAHLIPLNFLVIGMAAMLSASIHAPFTALFLVCGLTGDYTLFFPILLVCLVSKYTAKMIYPFTVYTIPVPLSK</sequence>
<evidence type="ECO:0000256" key="2">
    <source>
        <dbReference type="ARBA" id="ARBA00022448"/>
    </source>
</evidence>
<dbReference type="InterPro" id="IPR050368">
    <property type="entry name" value="ClC-type_chloride_channel"/>
</dbReference>
<dbReference type="GO" id="GO:0005254">
    <property type="term" value="F:chloride channel activity"/>
    <property type="evidence" value="ECO:0007669"/>
    <property type="project" value="UniProtKB-KW"/>
</dbReference>
<comment type="subcellular location">
    <subcellularLocation>
        <location evidence="1">Membrane</location>
        <topology evidence="1">Multi-pass membrane protein</topology>
    </subcellularLocation>
</comment>
<dbReference type="InterPro" id="IPR001807">
    <property type="entry name" value="ClC"/>
</dbReference>
<feature type="transmembrane region" description="Helical" evidence="10">
    <location>
        <begin position="410"/>
        <end position="433"/>
    </location>
</feature>
<evidence type="ECO:0000313" key="12">
    <source>
        <dbReference type="Proteomes" id="UP000199580"/>
    </source>
</evidence>
<dbReference type="InterPro" id="IPR014743">
    <property type="entry name" value="Cl-channel_core"/>
</dbReference>
<dbReference type="STRING" id="1128970.SAMN04487935_1475"/>
<keyword evidence="3 10" id="KW-0812">Transmembrane</keyword>
<feature type="transmembrane region" description="Helical" evidence="10">
    <location>
        <begin position="183"/>
        <end position="205"/>
    </location>
</feature>
<evidence type="ECO:0000256" key="10">
    <source>
        <dbReference type="SAM" id="Phobius"/>
    </source>
</evidence>
<keyword evidence="12" id="KW-1185">Reference proteome</keyword>
<feature type="transmembrane region" description="Helical" evidence="10">
    <location>
        <begin position="45"/>
        <end position="67"/>
    </location>
</feature>
<evidence type="ECO:0000256" key="9">
    <source>
        <dbReference type="ARBA" id="ARBA00023303"/>
    </source>
</evidence>
<keyword evidence="4 10" id="KW-1133">Transmembrane helix</keyword>
<feature type="transmembrane region" description="Helical" evidence="10">
    <location>
        <begin position="358"/>
        <end position="378"/>
    </location>
</feature>
<feature type="transmembrane region" description="Helical" evidence="10">
    <location>
        <begin position="326"/>
        <end position="346"/>
    </location>
</feature>
<evidence type="ECO:0000256" key="5">
    <source>
        <dbReference type="ARBA" id="ARBA00023065"/>
    </source>
</evidence>
<keyword evidence="6 10" id="KW-0472">Membrane</keyword>
<name>A0A1G8VPX7_9FLAO</name>
<keyword evidence="7" id="KW-0869">Chloride channel</keyword>
<evidence type="ECO:0000256" key="7">
    <source>
        <dbReference type="ARBA" id="ARBA00023173"/>
    </source>
</evidence>
<gene>
    <name evidence="11" type="ORF">SAMN04487935_1475</name>
</gene>